<dbReference type="EMBL" id="PTQR01000088">
    <property type="protein sequence ID" value="TKX20579.1"/>
    <property type="molecule type" value="Genomic_DNA"/>
</dbReference>
<gene>
    <name evidence="2" type="ORF">C1H76_7390</name>
</gene>
<dbReference type="AlphaFoldDB" id="A0A4U7ARK6"/>
<feature type="region of interest" description="Disordered" evidence="1">
    <location>
        <begin position="37"/>
        <end position="95"/>
    </location>
</feature>
<comment type="caution">
    <text evidence="2">The sequence shown here is derived from an EMBL/GenBank/DDBJ whole genome shotgun (WGS) entry which is preliminary data.</text>
</comment>
<dbReference type="Gene3D" id="3.90.1140.10">
    <property type="entry name" value="Cyclic phosphodiesterase"/>
    <property type="match status" value="1"/>
</dbReference>
<proteinExistence type="predicted"/>
<dbReference type="Pfam" id="PF13563">
    <property type="entry name" value="2_5_RNA_ligase2"/>
    <property type="match status" value="1"/>
</dbReference>
<accession>A0A4U7ARK6</accession>
<evidence type="ECO:0000256" key="1">
    <source>
        <dbReference type="SAM" id="MobiDB-lite"/>
    </source>
</evidence>
<evidence type="ECO:0000313" key="2">
    <source>
        <dbReference type="EMBL" id="TKX20579.1"/>
    </source>
</evidence>
<name>A0A4U7ARK6_9PEZI</name>
<dbReference type="Proteomes" id="UP000308133">
    <property type="component" value="Unassembled WGS sequence"/>
</dbReference>
<protein>
    <submittedName>
        <fullName evidence="2">Uncharacterized protein</fullName>
    </submittedName>
</protein>
<organism evidence="2 3">
    <name type="scientific">Elsinoe australis</name>
    <dbReference type="NCBI Taxonomy" id="40998"/>
    <lineage>
        <taxon>Eukaryota</taxon>
        <taxon>Fungi</taxon>
        <taxon>Dikarya</taxon>
        <taxon>Ascomycota</taxon>
        <taxon>Pezizomycotina</taxon>
        <taxon>Dothideomycetes</taxon>
        <taxon>Dothideomycetidae</taxon>
        <taxon>Myriangiales</taxon>
        <taxon>Elsinoaceae</taxon>
        <taxon>Elsinoe</taxon>
    </lineage>
</organism>
<sequence length="266" mass="29986">MLPLRFVAQPLRVSTIRLPVFASTAVWARAGKSSGPVMMQTVHHSSSQPRHNGDHEQQHNGRNTQANNGQGAPRGDGQTRERSPSHKPNTSGTEGQMYILTLLTDQHMHRSMTDLRKKYFPPKLNHLDAHITLFHALPESKLESDVMPAIKDLAHRTNKFELAATTPFKLKKGIAIGMPKDHGGVGSRNVHTTLVRQWSDFLSQQDFGFQAHFTIMNKVDDAKEIDKAFKDLKDGWEPCFGKAEGLSLYRYSPSGWHLMEHFTFQV</sequence>
<reference evidence="2 3" key="1">
    <citation type="submission" date="2018-02" db="EMBL/GenBank/DDBJ databases">
        <title>Draft genome sequences of Elsinoe sp., causing black scab on jojoba.</title>
        <authorList>
            <person name="Stodart B."/>
            <person name="Jeffress S."/>
            <person name="Ash G."/>
            <person name="Arun Chinnappa K."/>
        </authorList>
    </citation>
    <scope>NUCLEOTIDE SEQUENCE [LARGE SCALE GENOMIC DNA]</scope>
    <source>
        <strain evidence="2 3">Hillstone_2</strain>
    </source>
</reference>
<evidence type="ECO:0000313" key="3">
    <source>
        <dbReference type="Proteomes" id="UP000308133"/>
    </source>
</evidence>
<feature type="compositionally biased region" description="Polar residues" evidence="1">
    <location>
        <begin position="60"/>
        <end position="70"/>
    </location>
</feature>